<keyword evidence="2" id="KW-1185">Reference proteome</keyword>
<evidence type="ECO:0000313" key="2">
    <source>
        <dbReference type="Proteomes" id="UP001611397"/>
    </source>
</evidence>
<dbReference type="Gene3D" id="3.90.45.10">
    <property type="entry name" value="Peptide deformylase"/>
    <property type="match status" value="1"/>
</dbReference>
<dbReference type="SUPFAM" id="SSF56420">
    <property type="entry name" value="Peptide deformylase"/>
    <property type="match status" value="1"/>
</dbReference>
<gene>
    <name evidence="1" type="ORF">ACH49L_41815</name>
</gene>
<name>A0ABW7VN34_STROI</name>
<accession>A0ABW7VN34</accession>
<evidence type="ECO:0000313" key="1">
    <source>
        <dbReference type="EMBL" id="MFI2162110.1"/>
    </source>
</evidence>
<comment type="caution">
    <text evidence="1">The sequence shown here is derived from an EMBL/GenBank/DDBJ whole genome shotgun (WGS) entry which is preliminary data.</text>
</comment>
<dbReference type="InterPro" id="IPR036821">
    <property type="entry name" value="Peptide_deformylase_sf"/>
</dbReference>
<sequence>MQHETDHLDGVLYLDRVELRSLSTMEQVVKRWGPAGAAATAEQLGFPMP</sequence>
<proteinExistence type="predicted"/>
<protein>
    <recommendedName>
        <fullName evidence="3">Peptide deformylase</fullName>
    </recommendedName>
</protein>
<dbReference type="Proteomes" id="UP001611397">
    <property type="component" value="Unassembled WGS sequence"/>
</dbReference>
<dbReference type="RefSeq" id="WP_341846322.1">
    <property type="nucleotide sequence ID" value="NZ_JBIRUT010000028.1"/>
</dbReference>
<dbReference type="EMBL" id="JBIRWM010000032">
    <property type="protein sequence ID" value="MFI2162110.1"/>
    <property type="molecule type" value="Genomic_DNA"/>
</dbReference>
<reference evidence="1 2" key="1">
    <citation type="submission" date="2024-10" db="EMBL/GenBank/DDBJ databases">
        <title>The Natural Products Discovery Center: Release of the First 8490 Sequenced Strains for Exploring Actinobacteria Biosynthetic Diversity.</title>
        <authorList>
            <person name="Kalkreuter E."/>
            <person name="Kautsar S.A."/>
            <person name="Yang D."/>
            <person name="Bader C.D."/>
            <person name="Teijaro C.N."/>
            <person name="Fluegel L."/>
            <person name="Davis C.M."/>
            <person name="Simpson J.R."/>
            <person name="Lauterbach L."/>
            <person name="Steele A.D."/>
            <person name="Gui C."/>
            <person name="Meng S."/>
            <person name="Li G."/>
            <person name="Viehrig K."/>
            <person name="Ye F."/>
            <person name="Su P."/>
            <person name="Kiefer A.F."/>
            <person name="Nichols A."/>
            <person name="Cepeda A.J."/>
            <person name="Yan W."/>
            <person name="Fan B."/>
            <person name="Jiang Y."/>
            <person name="Adhikari A."/>
            <person name="Zheng C.-J."/>
            <person name="Schuster L."/>
            <person name="Cowan T.M."/>
            <person name="Smanski M.J."/>
            <person name="Chevrette M.G."/>
            <person name="De Carvalho L.P.S."/>
            <person name="Shen B."/>
        </authorList>
    </citation>
    <scope>NUCLEOTIDE SEQUENCE [LARGE SCALE GENOMIC DNA]</scope>
    <source>
        <strain evidence="1 2">NPDC020295</strain>
    </source>
</reference>
<evidence type="ECO:0008006" key="3">
    <source>
        <dbReference type="Google" id="ProtNLM"/>
    </source>
</evidence>
<organism evidence="1 2">
    <name type="scientific">Streptomyces olivaceoviridis</name>
    <name type="common">Streptomyces corchorusii</name>
    <dbReference type="NCBI Taxonomy" id="1921"/>
    <lineage>
        <taxon>Bacteria</taxon>
        <taxon>Bacillati</taxon>
        <taxon>Actinomycetota</taxon>
        <taxon>Actinomycetes</taxon>
        <taxon>Kitasatosporales</taxon>
        <taxon>Streptomycetaceae</taxon>
        <taxon>Streptomyces</taxon>
    </lineage>
</organism>